<dbReference type="Proteomes" id="UP000027946">
    <property type="component" value="Unassembled WGS sequence"/>
</dbReference>
<evidence type="ECO:0000313" key="4">
    <source>
        <dbReference type="Proteomes" id="UP000027946"/>
    </source>
</evidence>
<keyword evidence="4" id="KW-1185">Reference proteome</keyword>
<dbReference type="RefSeq" id="WP_243236063.1">
    <property type="nucleotide sequence ID" value="NZ_JJMM01000011.1"/>
</dbReference>
<dbReference type="Pfam" id="PF01464">
    <property type="entry name" value="SLT"/>
    <property type="match status" value="1"/>
</dbReference>
<dbReference type="EMBL" id="JJMM01000011">
    <property type="protein sequence ID" value="KDR95041.1"/>
    <property type="molecule type" value="Genomic_DNA"/>
</dbReference>
<name>A0A069RDC5_PEPLI</name>
<keyword evidence="1" id="KW-0812">Transmembrane</keyword>
<dbReference type="PANTHER" id="PTHR37423">
    <property type="entry name" value="SOLUBLE LYTIC MUREIN TRANSGLYCOSYLASE-RELATED"/>
    <property type="match status" value="1"/>
</dbReference>
<accession>A0A069RDC5</accession>
<feature type="domain" description="Transglycosylase SLT" evidence="2">
    <location>
        <begin position="43"/>
        <end position="149"/>
    </location>
</feature>
<dbReference type="InterPro" id="IPR008258">
    <property type="entry name" value="Transglycosylase_SLT_dom_1"/>
</dbReference>
<dbReference type="SUPFAM" id="SSF53955">
    <property type="entry name" value="Lysozyme-like"/>
    <property type="match status" value="1"/>
</dbReference>
<dbReference type="InterPro" id="IPR023346">
    <property type="entry name" value="Lysozyme-like_dom_sf"/>
</dbReference>
<comment type="caution">
    <text evidence="3">The sequence shown here is derived from an EMBL/GenBank/DDBJ whole genome shotgun (WGS) entry which is preliminary data.</text>
</comment>
<protein>
    <submittedName>
        <fullName evidence="3">Transglycosylase SLT domain-containing protein</fullName>
    </submittedName>
</protein>
<proteinExistence type="predicted"/>
<reference evidence="3 4" key="1">
    <citation type="submission" date="2014-03" db="EMBL/GenBank/DDBJ databases">
        <title>Genome sequence of Clostridium litorale W6, DSM 5388.</title>
        <authorList>
            <person name="Poehlein A."/>
            <person name="Jagirdar A."/>
            <person name="Khonsari B."/>
            <person name="Chibani C.M."/>
            <person name="Gutierrez Gutierrez D.A."/>
            <person name="Davydova E."/>
            <person name="Alghaithi H.S."/>
            <person name="Nair K.P."/>
            <person name="Dhamotharan K."/>
            <person name="Chandran L."/>
            <person name="G W."/>
            <person name="Daniel R."/>
        </authorList>
    </citation>
    <scope>NUCLEOTIDE SEQUENCE [LARGE SCALE GENOMIC DNA]</scope>
    <source>
        <strain evidence="3 4">W6</strain>
    </source>
</reference>
<dbReference type="CDD" id="cd16896">
    <property type="entry name" value="LT_Slt70-like"/>
    <property type="match status" value="1"/>
</dbReference>
<dbReference type="STRING" id="1121324.CLIT_11c00690"/>
<keyword evidence="1" id="KW-1133">Transmembrane helix</keyword>
<evidence type="ECO:0000313" key="3">
    <source>
        <dbReference type="EMBL" id="KDR95041.1"/>
    </source>
</evidence>
<evidence type="ECO:0000259" key="2">
    <source>
        <dbReference type="Pfam" id="PF01464"/>
    </source>
</evidence>
<dbReference type="eggNOG" id="COG0741">
    <property type="taxonomic scope" value="Bacteria"/>
</dbReference>
<gene>
    <name evidence="3" type="ORF">CLIT_11c00690</name>
</gene>
<dbReference type="Gene3D" id="1.10.530.10">
    <property type="match status" value="1"/>
</dbReference>
<keyword evidence="1" id="KW-0472">Membrane</keyword>
<feature type="transmembrane region" description="Helical" evidence="1">
    <location>
        <begin position="8"/>
        <end position="25"/>
    </location>
</feature>
<organism evidence="3 4">
    <name type="scientific">Peptoclostridium litorale DSM 5388</name>
    <dbReference type="NCBI Taxonomy" id="1121324"/>
    <lineage>
        <taxon>Bacteria</taxon>
        <taxon>Bacillati</taxon>
        <taxon>Bacillota</taxon>
        <taxon>Clostridia</taxon>
        <taxon>Peptostreptococcales</taxon>
        <taxon>Peptoclostridiaceae</taxon>
        <taxon>Peptoclostridium</taxon>
    </lineage>
</organism>
<dbReference type="PANTHER" id="PTHR37423:SF2">
    <property type="entry name" value="MEMBRANE-BOUND LYTIC MUREIN TRANSGLYCOSYLASE C"/>
    <property type="match status" value="1"/>
</dbReference>
<dbReference type="AlphaFoldDB" id="A0A069RDC5"/>
<evidence type="ECO:0000256" key="1">
    <source>
        <dbReference type="SAM" id="Phobius"/>
    </source>
</evidence>
<sequence>MRLKKNKFLFRAGILISIIAMLFNVKNTLKLIYPMHYSESVYRYSNEYEVDPMLIFSIMKTESKFFPYAKSRRDAKGLMQLMDITYEYAGGDTTSSKASIYDPDTNIKVGCWYVKKLSDEFEYDNDLVVAAYNAGPANVKKWLSDERYSKDGEELEDIPYGETKNYVNKVLKTYERYNKIYRD</sequence>